<evidence type="ECO:0000313" key="2">
    <source>
        <dbReference type="EMBL" id="MPM24232.1"/>
    </source>
</evidence>
<comment type="caution">
    <text evidence="2">The sequence shown here is derived from an EMBL/GenBank/DDBJ whole genome shotgun (WGS) entry which is preliminary data.</text>
</comment>
<dbReference type="EMBL" id="VSSQ01004216">
    <property type="protein sequence ID" value="MPM24232.1"/>
    <property type="molecule type" value="Genomic_DNA"/>
</dbReference>
<gene>
    <name evidence="2" type="ORF">SDC9_70713</name>
</gene>
<protein>
    <submittedName>
        <fullName evidence="2">Uncharacterized protein</fullName>
    </submittedName>
</protein>
<dbReference type="AlphaFoldDB" id="A0A644Y6M6"/>
<proteinExistence type="predicted"/>
<reference evidence="2" key="1">
    <citation type="submission" date="2019-08" db="EMBL/GenBank/DDBJ databases">
        <authorList>
            <person name="Kucharzyk K."/>
            <person name="Murdoch R.W."/>
            <person name="Higgins S."/>
            <person name="Loffler F."/>
        </authorList>
    </citation>
    <scope>NUCLEOTIDE SEQUENCE</scope>
</reference>
<name>A0A644Y6M6_9ZZZZ</name>
<accession>A0A644Y6M6</accession>
<organism evidence="2">
    <name type="scientific">bioreactor metagenome</name>
    <dbReference type="NCBI Taxonomy" id="1076179"/>
    <lineage>
        <taxon>unclassified sequences</taxon>
        <taxon>metagenomes</taxon>
        <taxon>ecological metagenomes</taxon>
    </lineage>
</organism>
<feature type="region of interest" description="Disordered" evidence="1">
    <location>
        <begin position="1"/>
        <end position="24"/>
    </location>
</feature>
<sequence>MFSAGTQMHAERNLVEHKPREQDHGQRYVGGGIDTQTIGLHAHAELLGAVGIEQDLAGKDGNPVCQEVDTGAADRLVGIEIDGSDRMHNRKERSNHQTHHKCQKKGEVVRHTAAFHQHVGSCCGTGADGHEALKGYIHHPALLTNHASDGGDENRGYNHQN</sequence>
<evidence type="ECO:0000256" key="1">
    <source>
        <dbReference type="SAM" id="MobiDB-lite"/>
    </source>
</evidence>
<feature type="compositionally biased region" description="Basic and acidic residues" evidence="1">
    <location>
        <begin position="9"/>
        <end position="24"/>
    </location>
</feature>